<comment type="caution">
    <text evidence="1">The sequence shown here is derived from an EMBL/GenBank/DDBJ whole genome shotgun (WGS) entry which is preliminary data.</text>
</comment>
<keyword evidence="2" id="KW-1185">Reference proteome</keyword>
<sequence>MVQRIVNPYLASKKVQADSHNVSIFPAGHTDLHLGDVLFFNIGDTICGCNLTTFRQVVGAANNNTDLFSCQKFTKLFIKMALNSLSSSQSSKDPQIPPCDSPAYKTITVLVREGG</sequence>
<protein>
    <submittedName>
        <fullName evidence="1">Uncharacterized protein</fullName>
    </submittedName>
</protein>
<evidence type="ECO:0000313" key="1">
    <source>
        <dbReference type="EMBL" id="KAJ9061803.1"/>
    </source>
</evidence>
<organism evidence="1 2">
    <name type="scientific">Entomophthora muscae</name>
    <dbReference type="NCBI Taxonomy" id="34485"/>
    <lineage>
        <taxon>Eukaryota</taxon>
        <taxon>Fungi</taxon>
        <taxon>Fungi incertae sedis</taxon>
        <taxon>Zoopagomycota</taxon>
        <taxon>Entomophthoromycotina</taxon>
        <taxon>Entomophthoromycetes</taxon>
        <taxon>Entomophthorales</taxon>
        <taxon>Entomophthoraceae</taxon>
        <taxon>Entomophthora</taxon>
    </lineage>
</organism>
<proteinExistence type="predicted"/>
<evidence type="ECO:0000313" key="2">
    <source>
        <dbReference type="Proteomes" id="UP001165960"/>
    </source>
</evidence>
<reference evidence="1" key="1">
    <citation type="submission" date="2022-04" db="EMBL/GenBank/DDBJ databases">
        <title>Genome of the entomopathogenic fungus Entomophthora muscae.</title>
        <authorList>
            <person name="Elya C."/>
            <person name="Lovett B.R."/>
            <person name="Lee E."/>
            <person name="Macias A.M."/>
            <person name="Hajek A.E."/>
            <person name="De Bivort B.L."/>
            <person name="Kasson M.T."/>
            <person name="De Fine Licht H.H."/>
            <person name="Stajich J.E."/>
        </authorList>
    </citation>
    <scope>NUCLEOTIDE SEQUENCE</scope>
    <source>
        <strain evidence="1">Berkeley</strain>
    </source>
</reference>
<accession>A0ACC2SHE2</accession>
<name>A0ACC2SHE2_9FUNG</name>
<gene>
    <name evidence="1" type="ORF">DSO57_1017045</name>
</gene>
<dbReference type="Proteomes" id="UP001165960">
    <property type="component" value="Unassembled WGS sequence"/>
</dbReference>
<dbReference type="EMBL" id="QTSX02005041">
    <property type="protein sequence ID" value="KAJ9061803.1"/>
    <property type="molecule type" value="Genomic_DNA"/>
</dbReference>